<proteinExistence type="predicted"/>
<dbReference type="CDD" id="cd03255">
    <property type="entry name" value="ABC_MJ0796_LolCDE_FtsE"/>
    <property type="match status" value="1"/>
</dbReference>
<reference evidence="5 6" key="1">
    <citation type="journal article" date="2016" name="Nat. Commun.">
        <title>Thousands of microbial genomes shed light on interconnected biogeochemical processes in an aquifer system.</title>
        <authorList>
            <person name="Anantharaman K."/>
            <person name="Brown C.T."/>
            <person name="Hug L.A."/>
            <person name="Sharon I."/>
            <person name="Castelle C.J."/>
            <person name="Probst A.J."/>
            <person name="Thomas B.C."/>
            <person name="Singh A."/>
            <person name="Wilkins M.J."/>
            <person name="Karaoz U."/>
            <person name="Brodie E.L."/>
            <person name="Williams K.H."/>
            <person name="Hubbard S.S."/>
            <person name="Banfield J.F."/>
        </authorList>
    </citation>
    <scope>NUCLEOTIDE SEQUENCE [LARGE SCALE GENOMIC DNA]</scope>
</reference>
<dbReference type="PROSITE" id="PS50893">
    <property type="entry name" value="ABC_TRANSPORTER_2"/>
    <property type="match status" value="1"/>
</dbReference>
<keyword evidence="1" id="KW-0813">Transport</keyword>
<dbReference type="Proteomes" id="UP000177362">
    <property type="component" value="Unassembled WGS sequence"/>
</dbReference>
<keyword evidence="3 5" id="KW-0067">ATP-binding</keyword>
<dbReference type="Gene3D" id="3.40.50.300">
    <property type="entry name" value="P-loop containing nucleotide triphosphate hydrolases"/>
    <property type="match status" value="1"/>
</dbReference>
<dbReference type="InterPro" id="IPR027417">
    <property type="entry name" value="P-loop_NTPase"/>
</dbReference>
<dbReference type="PANTHER" id="PTHR24220">
    <property type="entry name" value="IMPORT ATP-BINDING PROTEIN"/>
    <property type="match status" value="1"/>
</dbReference>
<dbReference type="GO" id="GO:0022857">
    <property type="term" value="F:transmembrane transporter activity"/>
    <property type="evidence" value="ECO:0007669"/>
    <property type="project" value="TreeGrafter"/>
</dbReference>
<evidence type="ECO:0000259" key="4">
    <source>
        <dbReference type="PROSITE" id="PS50893"/>
    </source>
</evidence>
<dbReference type="GO" id="GO:0098796">
    <property type="term" value="C:membrane protein complex"/>
    <property type="evidence" value="ECO:0007669"/>
    <property type="project" value="UniProtKB-ARBA"/>
</dbReference>
<dbReference type="InterPro" id="IPR017871">
    <property type="entry name" value="ABC_transporter-like_CS"/>
</dbReference>
<dbReference type="GO" id="GO:0016887">
    <property type="term" value="F:ATP hydrolysis activity"/>
    <property type="evidence" value="ECO:0007669"/>
    <property type="project" value="InterPro"/>
</dbReference>
<gene>
    <name evidence="5" type="ORF">A3C11_02970</name>
</gene>
<feature type="domain" description="ABC transporter" evidence="4">
    <location>
        <begin position="5"/>
        <end position="224"/>
    </location>
</feature>
<dbReference type="InterPro" id="IPR017911">
    <property type="entry name" value="MacB-like_ATP-bd"/>
</dbReference>
<evidence type="ECO:0000256" key="3">
    <source>
        <dbReference type="ARBA" id="ARBA00022840"/>
    </source>
</evidence>
<evidence type="ECO:0000313" key="6">
    <source>
        <dbReference type="Proteomes" id="UP000177362"/>
    </source>
</evidence>
<comment type="caution">
    <text evidence="5">The sequence shown here is derived from an EMBL/GenBank/DDBJ whole genome shotgun (WGS) entry which is preliminary data.</text>
</comment>
<dbReference type="PANTHER" id="PTHR24220:SF86">
    <property type="entry name" value="ABC TRANSPORTER ABCH.1"/>
    <property type="match status" value="1"/>
</dbReference>
<accession>A0A1G2KPF4</accession>
<dbReference type="InterPro" id="IPR015854">
    <property type="entry name" value="ABC_transpr_LolD-like"/>
</dbReference>
<dbReference type="GO" id="GO:0005886">
    <property type="term" value="C:plasma membrane"/>
    <property type="evidence" value="ECO:0007669"/>
    <property type="project" value="TreeGrafter"/>
</dbReference>
<dbReference type="Pfam" id="PF00005">
    <property type="entry name" value="ABC_tran"/>
    <property type="match status" value="1"/>
</dbReference>
<sequence length="224" mass="24199">MNSVIELDGVSKIYTLGSVDVPALRSITLKIKHGEFVAITGPSGSGKTTLMNMVGSLDLPTAGKIYLDGNDITKMSESDLAQLRGRKIGFVFQQFNLIPSLTALENVALPLVFQGVESGERNGRAKKILDAVGLHDKLYSKPMQLSGGQQQRVAIARALVVEPEVVLADEPTGNLDSKTGMEILSMLKKLNAQGKTVIIVTHDREVAKQAHRIVKIKDGLLEKN</sequence>
<evidence type="ECO:0000313" key="5">
    <source>
        <dbReference type="EMBL" id="OHA01134.1"/>
    </source>
</evidence>
<organism evidence="5 6">
    <name type="scientific">Candidatus Sungbacteria bacterium RIFCSPHIGHO2_02_FULL_49_12</name>
    <dbReference type="NCBI Taxonomy" id="1802271"/>
    <lineage>
        <taxon>Bacteria</taxon>
        <taxon>Candidatus Sungiibacteriota</taxon>
    </lineage>
</organism>
<name>A0A1G2KPF4_9BACT</name>
<dbReference type="GO" id="GO:0005524">
    <property type="term" value="F:ATP binding"/>
    <property type="evidence" value="ECO:0007669"/>
    <property type="project" value="UniProtKB-KW"/>
</dbReference>
<dbReference type="InterPro" id="IPR003593">
    <property type="entry name" value="AAA+_ATPase"/>
</dbReference>
<dbReference type="FunFam" id="3.40.50.300:FF:000032">
    <property type="entry name" value="Export ABC transporter ATP-binding protein"/>
    <property type="match status" value="1"/>
</dbReference>
<dbReference type="EMBL" id="MHQJ01000024">
    <property type="protein sequence ID" value="OHA01134.1"/>
    <property type="molecule type" value="Genomic_DNA"/>
</dbReference>
<dbReference type="SMART" id="SM00382">
    <property type="entry name" value="AAA"/>
    <property type="match status" value="1"/>
</dbReference>
<keyword evidence="2" id="KW-0547">Nucleotide-binding</keyword>
<dbReference type="InterPro" id="IPR003439">
    <property type="entry name" value="ABC_transporter-like_ATP-bd"/>
</dbReference>
<evidence type="ECO:0000256" key="2">
    <source>
        <dbReference type="ARBA" id="ARBA00022741"/>
    </source>
</evidence>
<dbReference type="PROSITE" id="PS00211">
    <property type="entry name" value="ABC_TRANSPORTER_1"/>
    <property type="match status" value="1"/>
</dbReference>
<dbReference type="AlphaFoldDB" id="A0A1G2KPF4"/>
<dbReference type="SUPFAM" id="SSF52540">
    <property type="entry name" value="P-loop containing nucleoside triphosphate hydrolases"/>
    <property type="match status" value="1"/>
</dbReference>
<protein>
    <submittedName>
        <fullName evidence="5">Macrolide ABC transporter ATP-binding protein</fullName>
    </submittedName>
</protein>
<evidence type="ECO:0000256" key="1">
    <source>
        <dbReference type="ARBA" id="ARBA00022448"/>
    </source>
</evidence>
<dbReference type="STRING" id="1802271.A3C11_02970"/>